<comment type="subcellular location">
    <subcellularLocation>
        <location evidence="1">Cytoplasm</location>
    </subcellularLocation>
    <subcellularLocation>
        <location evidence="11">Endomembrane system</location>
        <topology evidence="11">Single-pass type I membrane protein</topology>
    </subcellularLocation>
</comment>
<evidence type="ECO:0000256" key="11">
    <source>
        <dbReference type="ARBA" id="ARBA00046288"/>
    </source>
</evidence>
<organism evidence="15 16">
    <name type="scientific">Takifugu flavidus</name>
    <name type="common">sansaifugu</name>
    <dbReference type="NCBI Taxonomy" id="433684"/>
    <lineage>
        <taxon>Eukaryota</taxon>
        <taxon>Metazoa</taxon>
        <taxon>Chordata</taxon>
        <taxon>Craniata</taxon>
        <taxon>Vertebrata</taxon>
        <taxon>Euteleostomi</taxon>
        <taxon>Actinopterygii</taxon>
        <taxon>Neopterygii</taxon>
        <taxon>Teleostei</taxon>
        <taxon>Neoteleostei</taxon>
        <taxon>Acanthomorphata</taxon>
        <taxon>Eupercaria</taxon>
        <taxon>Tetraodontiformes</taxon>
        <taxon>Tetradontoidea</taxon>
        <taxon>Tetraodontidae</taxon>
        <taxon>Takifugu</taxon>
    </lineage>
</organism>
<name>A0A5C6P768_9TELE</name>
<feature type="compositionally biased region" description="Basic and acidic residues" evidence="12">
    <location>
        <begin position="397"/>
        <end position="413"/>
    </location>
</feature>
<keyword evidence="3 13" id="KW-0812">Transmembrane</keyword>
<dbReference type="InterPro" id="IPR007110">
    <property type="entry name" value="Ig-like_dom"/>
</dbReference>
<evidence type="ECO:0000256" key="12">
    <source>
        <dbReference type="SAM" id="MobiDB-lite"/>
    </source>
</evidence>
<dbReference type="PANTHER" id="PTHR44888">
    <property type="entry name" value="HEPACAM FAMILY MEMBER 2-RELATED"/>
    <property type="match status" value="1"/>
</dbReference>
<dbReference type="InterPro" id="IPR013106">
    <property type="entry name" value="Ig_V-set"/>
</dbReference>
<evidence type="ECO:0000256" key="8">
    <source>
        <dbReference type="ARBA" id="ARBA00023180"/>
    </source>
</evidence>
<evidence type="ECO:0000256" key="2">
    <source>
        <dbReference type="ARBA" id="ARBA00022490"/>
    </source>
</evidence>
<dbReference type="Pfam" id="PF07686">
    <property type="entry name" value="V-set"/>
    <property type="match status" value="1"/>
</dbReference>
<dbReference type="PANTHER" id="PTHR44888:SF2">
    <property type="entry name" value="HEPATIC AND GLIAL CELL ADHESION MOLECULE"/>
    <property type="match status" value="1"/>
</dbReference>
<evidence type="ECO:0000313" key="15">
    <source>
        <dbReference type="EMBL" id="TWW75275.1"/>
    </source>
</evidence>
<feature type="domain" description="Ig-like" evidence="14">
    <location>
        <begin position="265"/>
        <end position="351"/>
    </location>
</feature>
<dbReference type="AlphaFoldDB" id="A0A5C6P768"/>
<evidence type="ECO:0000313" key="16">
    <source>
        <dbReference type="Proteomes" id="UP000324091"/>
    </source>
</evidence>
<dbReference type="GO" id="GO:0005737">
    <property type="term" value="C:cytoplasm"/>
    <property type="evidence" value="ECO:0007669"/>
    <property type="project" value="UniProtKB-SubCell"/>
</dbReference>
<protein>
    <submittedName>
        <fullName evidence="15">Hepatocyte cell adhesion molecule</fullName>
    </submittedName>
</protein>
<keyword evidence="9" id="KW-0131">Cell cycle</keyword>
<dbReference type="InterPro" id="IPR003598">
    <property type="entry name" value="Ig_sub2"/>
</dbReference>
<feature type="compositionally biased region" description="Polar residues" evidence="12">
    <location>
        <begin position="460"/>
        <end position="474"/>
    </location>
</feature>
<gene>
    <name evidence="15" type="ORF">D4764_14G0012780</name>
</gene>
<dbReference type="SUPFAM" id="SSF48726">
    <property type="entry name" value="Immunoglobulin"/>
    <property type="match status" value="2"/>
</dbReference>
<evidence type="ECO:0000256" key="5">
    <source>
        <dbReference type="ARBA" id="ARBA00022989"/>
    </source>
</evidence>
<dbReference type="InterPro" id="IPR052280">
    <property type="entry name" value="HEPACAM_domain"/>
</dbReference>
<evidence type="ECO:0000256" key="13">
    <source>
        <dbReference type="SAM" id="Phobius"/>
    </source>
</evidence>
<feature type="compositionally biased region" description="Polar residues" evidence="12">
    <location>
        <begin position="439"/>
        <end position="448"/>
    </location>
</feature>
<evidence type="ECO:0000256" key="4">
    <source>
        <dbReference type="ARBA" id="ARBA00022729"/>
    </source>
</evidence>
<dbReference type="GO" id="GO:0012505">
    <property type="term" value="C:endomembrane system"/>
    <property type="evidence" value="ECO:0007669"/>
    <property type="project" value="UniProtKB-SubCell"/>
</dbReference>
<keyword evidence="7" id="KW-1015">Disulfide bond</keyword>
<proteinExistence type="predicted"/>
<keyword evidence="2" id="KW-0963">Cytoplasm</keyword>
<evidence type="ECO:0000256" key="3">
    <source>
        <dbReference type="ARBA" id="ARBA00022692"/>
    </source>
</evidence>
<evidence type="ECO:0000256" key="10">
    <source>
        <dbReference type="ARBA" id="ARBA00023319"/>
    </source>
</evidence>
<dbReference type="InterPro" id="IPR003599">
    <property type="entry name" value="Ig_sub"/>
</dbReference>
<dbReference type="SMART" id="SM00408">
    <property type="entry name" value="IGc2"/>
    <property type="match status" value="1"/>
</dbReference>
<feature type="transmembrane region" description="Helical" evidence="13">
    <location>
        <begin position="358"/>
        <end position="381"/>
    </location>
</feature>
<sequence length="474" mass="52395">MKEDKEVLNPVDVDHLNLQPSVPAVFCAQWQLRLNDLPVRSVPPWVTNQAGQKQSFRPKMKAATEAPSQAKALLLLVCFGSIHSDLTAVTMVICVCHANWFEYRALDVSAASFAADLSGNEQLCSQEEGDPEAGSKHAGGVIVPQGVVLAVNMTIPKDLIRGRVGGEALLSVCYSSFSPDLPVIRWQLRREKSVTVVQSIGTDIIGTLRPEYRDRILVFENGTLLLHNLRLSDDGTYDVEISITDDSFTGEGSITLTVDESISRPYIDMESSSVLELSENIVLNCSHENGTRTTYRWFKGGKPLTNESRFLLSPDRKLLTITRVLMADEDIYSCTVENPVNNMTSMPIRLTVYRRSSIYIILSTGGIFLLVTLVTVCACWTPSKKPEHPTRTSLSRFYERSRHSRMNHADDVSPKTTQHNGINAVTSLYILQEKDPSTDDSSGNSVGSPTELDSPPRYTSLPSCFSASSSHQNH</sequence>
<dbReference type="PROSITE" id="PS50835">
    <property type="entry name" value="IG_LIKE"/>
    <property type="match status" value="1"/>
</dbReference>
<evidence type="ECO:0000256" key="9">
    <source>
        <dbReference type="ARBA" id="ARBA00023306"/>
    </source>
</evidence>
<keyword evidence="4" id="KW-0732">Signal</keyword>
<dbReference type="SMART" id="SM00409">
    <property type="entry name" value="IG"/>
    <property type="match status" value="2"/>
</dbReference>
<dbReference type="Gene3D" id="2.60.40.10">
    <property type="entry name" value="Immunoglobulins"/>
    <property type="match status" value="2"/>
</dbReference>
<evidence type="ECO:0000256" key="6">
    <source>
        <dbReference type="ARBA" id="ARBA00023136"/>
    </source>
</evidence>
<dbReference type="InterPro" id="IPR036179">
    <property type="entry name" value="Ig-like_dom_sf"/>
</dbReference>
<dbReference type="EMBL" id="RHFK02000006">
    <property type="protein sequence ID" value="TWW75275.1"/>
    <property type="molecule type" value="Genomic_DNA"/>
</dbReference>
<dbReference type="Proteomes" id="UP000324091">
    <property type="component" value="Chromosome 14"/>
</dbReference>
<reference evidence="15 16" key="1">
    <citation type="submission" date="2019-04" db="EMBL/GenBank/DDBJ databases">
        <title>Chromosome genome assembly for Takifugu flavidus.</title>
        <authorList>
            <person name="Xiao S."/>
        </authorList>
    </citation>
    <scope>NUCLEOTIDE SEQUENCE [LARGE SCALE GENOMIC DNA]</scope>
    <source>
        <strain evidence="15">HTHZ2018</strain>
        <tissue evidence="15">Muscle</tissue>
    </source>
</reference>
<evidence type="ECO:0000256" key="7">
    <source>
        <dbReference type="ARBA" id="ARBA00023157"/>
    </source>
</evidence>
<feature type="region of interest" description="Disordered" evidence="12">
    <location>
        <begin position="383"/>
        <end position="419"/>
    </location>
</feature>
<evidence type="ECO:0000256" key="1">
    <source>
        <dbReference type="ARBA" id="ARBA00004496"/>
    </source>
</evidence>
<comment type="caution">
    <text evidence="15">The sequence shown here is derived from an EMBL/GenBank/DDBJ whole genome shotgun (WGS) entry which is preliminary data.</text>
</comment>
<keyword evidence="10" id="KW-0393">Immunoglobulin domain</keyword>
<keyword evidence="6 13" id="KW-0472">Membrane</keyword>
<keyword evidence="16" id="KW-1185">Reference proteome</keyword>
<dbReference type="Pfam" id="PF13927">
    <property type="entry name" value="Ig_3"/>
    <property type="match status" value="1"/>
</dbReference>
<feature type="region of interest" description="Disordered" evidence="12">
    <location>
        <begin position="433"/>
        <end position="474"/>
    </location>
</feature>
<keyword evidence="5 13" id="KW-1133">Transmembrane helix</keyword>
<dbReference type="InterPro" id="IPR013783">
    <property type="entry name" value="Ig-like_fold"/>
</dbReference>
<accession>A0A5C6P768</accession>
<keyword evidence="8" id="KW-0325">Glycoprotein</keyword>
<evidence type="ECO:0000259" key="14">
    <source>
        <dbReference type="PROSITE" id="PS50835"/>
    </source>
</evidence>